<dbReference type="PROSITE" id="PS51257">
    <property type="entry name" value="PROKAR_LIPOPROTEIN"/>
    <property type="match status" value="1"/>
</dbReference>
<dbReference type="EMBL" id="QFFG01000008">
    <property type="protein sequence ID" value="PWG04043.1"/>
    <property type="molecule type" value="Genomic_DNA"/>
</dbReference>
<sequence length="177" mass="20720">MKNLIKITLIFLILLSCKNEKTSQKVIVKEQNYVLEPSEIGKHAFKTLTHSTYIHCFNSPDFKWDKTYKRFCSISELRNVGNNSNLSNEQRNKYTNISKTKYLDGLKKNINKVYSRVSDYCGDRLEIIDFTYTRNQQNGMTFIDGILEIENEANKTHKIKTTSIFVNNKYKLISIEL</sequence>
<evidence type="ECO:0000313" key="2">
    <source>
        <dbReference type="Proteomes" id="UP000245670"/>
    </source>
</evidence>
<dbReference type="Proteomes" id="UP000245670">
    <property type="component" value="Unassembled WGS sequence"/>
</dbReference>
<reference evidence="1 2" key="1">
    <citation type="submission" date="2018-05" db="EMBL/GenBank/DDBJ databases">
        <title>Polaribacter aquimarinus sp. nov., isolated from sediment in a sediment of sea.</title>
        <authorList>
            <person name="Lu D."/>
        </authorList>
    </citation>
    <scope>NUCLEOTIDE SEQUENCE [LARGE SCALE GENOMIC DNA]</scope>
    <source>
        <strain evidence="1 2">ZY113</strain>
    </source>
</reference>
<dbReference type="RefSeq" id="WP_109406039.1">
    <property type="nucleotide sequence ID" value="NZ_QFFG01000008.1"/>
</dbReference>
<accession>A0A2U2J6S1</accession>
<dbReference type="AlphaFoldDB" id="A0A2U2J6S1"/>
<evidence type="ECO:0000313" key="1">
    <source>
        <dbReference type="EMBL" id="PWG04043.1"/>
    </source>
</evidence>
<evidence type="ECO:0008006" key="3">
    <source>
        <dbReference type="Google" id="ProtNLM"/>
    </source>
</evidence>
<proteinExistence type="predicted"/>
<organism evidence="1 2">
    <name type="scientific">Polaribacter aquimarinus</name>
    <dbReference type="NCBI Taxonomy" id="2100726"/>
    <lineage>
        <taxon>Bacteria</taxon>
        <taxon>Pseudomonadati</taxon>
        <taxon>Bacteroidota</taxon>
        <taxon>Flavobacteriia</taxon>
        <taxon>Flavobacteriales</taxon>
        <taxon>Flavobacteriaceae</taxon>
    </lineage>
</organism>
<name>A0A2U2J6S1_9FLAO</name>
<protein>
    <recommendedName>
        <fullName evidence="3">Lipoprotein</fullName>
    </recommendedName>
</protein>
<keyword evidence="2" id="KW-1185">Reference proteome</keyword>
<gene>
    <name evidence="1" type="ORF">DIS07_14730</name>
</gene>
<comment type="caution">
    <text evidence="1">The sequence shown here is derived from an EMBL/GenBank/DDBJ whole genome shotgun (WGS) entry which is preliminary data.</text>
</comment>